<dbReference type="Gene3D" id="3.50.50.60">
    <property type="entry name" value="FAD/NAD(P)-binding domain"/>
    <property type="match status" value="1"/>
</dbReference>
<keyword evidence="1" id="KW-0732">Signal</keyword>
<feature type="chain" id="PRO_5016819688" description="Amine oxidase domain-containing protein" evidence="1">
    <location>
        <begin position="26"/>
        <end position="470"/>
    </location>
</feature>
<dbReference type="SUPFAM" id="SSF51905">
    <property type="entry name" value="FAD/NAD(P)-binding domain"/>
    <property type="match status" value="1"/>
</dbReference>
<keyword evidence="3" id="KW-1185">Reference proteome</keyword>
<dbReference type="InterPro" id="IPR036188">
    <property type="entry name" value="FAD/NAD-bd_sf"/>
</dbReference>
<dbReference type="Gene3D" id="3.30.70.1990">
    <property type="match status" value="1"/>
</dbReference>
<organism evidence="2 3">
    <name type="scientific">Venustampulla echinocandica</name>
    <dbReference type="NCBI Taxonomy" id="2656787"/>
    <lineage>
        <taxon>Eukaryota</taxon>
        <taxon>Fungi</taxon>
        <taxon>Dikarya</taxon>
        <taxon>Ascomycota</taxon>
        <taxon>Pezizomycotina</taxon>
        <taxon>Leotiomycetes</taxon>
        <taxon>Helotiales</taxon>
        <taxon>Pleuroascaceae</taxon>
        <taxon>Venustampulla</taxon>
    </lineage>
</organism>
<reference evidence="2 3" key="1">
    <citation type="journal article" date="2018" name="IMA Fungus">
        <title>IMA Genome-F 9: Draft genome sequence of Annulohypoxylon stygium, Aspergillus mulundensis, Berkeleyomyces basicola (syn. Thielaviopsis basicola), Ceratocystis smalleyi, two Cercospora beticola strains, Coleophoma cylindrospora, Fusarium fracticaudum, Phialophora cf. hyalina, and Morchella septimelata.</title>
        <authorList>
            <person name="Wingfield B.D."/>
            <person name="Bills G.F."/>
            <person name="Dong Y."/>
            <person name="Huang W."/>
            <person name="Nel W.J."/>
            <person name="Swalarsk-Parry B.S."/>
            <person name="Vaghefi N."/>
            <person name="Wilken P.M."/>
            <person name="An Z."/>
            <person name="de Beer Z.W."/>
            <person name="De Vos L."/>
            <person name="Chen L."/>
            <person name="Duong T.A."/>
            <person name="Gao Y."/>
            <person name="Hammerbacher A."/>
            <person name="Kikkert J.R."/>
            <person name="Li Y."/>
            <person name="Li H."/>
            <person name="Li K."/>
            <person name="Li Q."/>
            <person name="Liu X."/>
            <person name="Ma X."/>
            <person name="Naidoo K."/>
            <person name="Pethybridge S.J."/>
            <person name="Sun J."/>
            <person name="Steenkamp E.T."/>
            <person name="van der Nest M.A."/>
            <person name="van Wyk S."/>
            <person name="Wingfield M.J."/>
            <person name="Xiong C."/>
            <person name="Yue Q."/>
            <person name="Zhang X."/>
        </authorList>
    </citation>
    <scope>NUCLEOTIDE SEQUENCE [LARGE SCALE GENOMIC DNA]</scope>
    <source>
        <strain evidence="2 3">BP 5553</strain>
    </source>
</reference>
<accession>A0A370TPN7</accession>
<evidence type="ECO:0000313" key="3">
    <source>
        <dbReference type="Proteomes" id="UP000254866"/>
    </source>
</evidence>
<evidence type="ECO:0008006" key="4">
    <source>
        <dbReference type="Google" id="ProtNLM"/>
    </source>
</evidence>
<evidence type="ECO:0000313" key="2">
    <source>
        <dbReference type="EMBL" id="RDL37497.1"/>
    </source>
</evidence>
<feature type="signal peptide" evidence="1">
    <location>
        <begin position="1"/>
        <end position="25"/>
    </location>
</feature>
<dbReference type="Pfam" id="PF13450">
    <property type="entry name" value="NAD_binding_8"/>
    <property type="match status" value="1"/>
</dbReference>
<dbReference type="EMBL" id="NPIC01000003">
    <property type="protein sequence ID" value="RDL37497.1"/>
    <property type="molecule type" value="Genomic_DNA"/>
</dbReference>
<dbReference type="GeneID" id="43597779"/>
<evidence type="ECO:0000256" key="1">
    <source>
        <dbReference type="SAM" id="SignalP"/>
    </source>
</evidence>
<dbReference type="AlphaFoldDB" id="A0A370TPN7"/>
<name>A0A370TPN7_9HELO</name>
<sequence length="470" mass="51051">MTLTASNALLSFGGILLLASLRAEAALSVTLNGTPCSVDNIVTRDVCIIGGGSTGTYSAIRLSDLGKTVMVVEEKNRLGGHTETYHDPVTGTPHDYSVVVWHDLDIVRNYFARLNVSLVKSSAGGSGAKQYFDFQTGKPLPNYSPGDPTPGLAAYAAQLAKYPYVEEGFDLHYPVPSDLLLPFGQFVKKHNLQSMGSLIFGFAQGLGDVFAQPTLYVMKNFGSDILKNIKTGFLTTAEHDNSLLYEHATADLGPNVLLNSQILAVDRSDREEAKVLVKTPSGVTLVKSRKLVFTIPPKLENLRGWDLSALERSLFRQFSNSGYYTAILRNSGLPSNLSLVNVSPHTEYNHAALPGLYGITPTGIENLLDVKYGSVNGLPDDQVKKDILSTAARLQVPGRTTGNPELAVYSRHTPFELTVPPKAIAGGFYKRLYGLQGQRHTYYTGAAFHTHDSSLLWQFTEALLPNITAV</sequence>
<comment type="caution">
    <text evidence="2">The sequence shown here is derived from an EMBL/GenBank/DDBJ whole genome shotgun (WGS) entry which is preliminary data.</text>
</comment>
<dbReference type="Proteomes" id="UP000254866">
    <property type="component" value="Unassembled WGS sequence"/>
</dbReference>
<dbReference type="Gene3D" id="1.10.405.20">
    <property type="match status" value="1"/>
</dbReference>
<proteinExistence type="predicted"/>
<gene>
    <name evidence="2" type="ORF">BP5553_04930</name>
</gene>
<dbReference type="RefSeq" id="XP_031870153.1">
    <property type="nucleotide sequence ID" value="XM_032013553.1"/>
</dbReference>
<dbReference type="OrthoDB" id="68575at2759"/>
<protein>
    <recommendedName>
        <fullName evidence="4">Amine oxidase domain-containing protein</fullName>
    </recommendedName>
</protein>